<gene>
    <name evidence="4" type="ORF">APR03_003230</name>
</gene>
<evidence type="ECO:0000313" key="4">
    <source>
        <dbReference type="EMBL" id="MCP2265865.1"/>
    </source>
</evidence>
<dbReference type="Proteomes" id="UP001139493">
    <property type="component" value="Unassembled WGS sequence"/>
</dbReference>
<dbReference type="RefSeq" id="WP_253837281.1">
    <property type="nucleotide sequence ID" value="NZ_JAMTCS010000010.1"/>
</dbReference>
<comment type="caution">
    <text evidence="4">The sequence shown here is derived from an EMBL/GenBank/DDBJ whole genome shotgun (WGS) entry which is preliminary data.</text>
</comment>
<protein>
    <recommendedName>
        <fullName evidence="3">DUF4232 domain-containing protein</fullName>
    </recommendedName>
</protein>
<dbReference type="PROSITE" id="PS51257">
    <property type="entry name" value="PROKAR_LIPOPROTEIN"/>
    <property type="match status" value="1"/>
</dbReference>
<dbReference type="AlphaFoldDB" id="A0A9X2G529"/>
<dbReference type="InterPro" id="IPR025326">
    <property type="entry name" value="DUF4232"/>
</dbReference>
<feature type="chain" id="PRO_5040764711" description="DUF4232 domain-containing protein" evidence="2">
    <location>
        <begin position="28"/>
        <end position="238"/>
    </location>
</feature>
<evidence type="ECO:0000256" key="2">
    <source>
        <dbReference type="SAM" id="SignalP"/>
    </source>
</evidence>
<keyword evidence="5" id="KW-1185">Reference proteome</keyword>
<organism evidence="4 5">
    <name type="scientific">Promicromonospora thailandica</name>
    <dbReference type="NCBI Taxonomy" id="765201"/>
    <lineage>
        <taxon>Bacteria</taxon>
        <taxon>Bacillati</taxon>
        <taxon>Actinomycetota</taxon>
        <taxon>Actinomycetes</taxon>
        <taxon>Micrococcales</taxon>
        <taxon>Promicromonosporaceae</taxon>
        <taxon>Promicromonospora</taxon>
    </lineage>
</organism>
<sequence>MITRQLRSLSSGAALAALLFLTAGCTADTGGDTTGGGTTPSATAPSASSDTGTDAPSGEADSATTDGADSGDGASDGASGASGATDGAGAASESERCLEPDLAGSLAAAPGGGSAGHDQLEIVLTNTGDEDCVLQGWPGVSFVGDGDGTQLGAAAILDRSSAHQPVPLAPGDAAHADLQVAHAENYGDDCHQTPADGLRVYAPGETRSLFVQNDELTLTACASADQELLEVGAFQPGA</sequence>
<feature type="compositionally biased region" description="Low complexity" evidence="1">
    <location>
        <begin position="39"/>
        <end position="92"/>
    </location>
</feature>
<feature type="signal peptide" evidence="2">
    <location>
        <begin position="1"/>
        <end position="27"/>
    </location>
</feature>
<evidence type="ECO:0000313" key="5">
    <source>
        <dbReference type="Proteomes" id="UP001139493"/>
    </source>
</evidence>
<proteinExistence type="predicted"/>
<feature type="domain" description="DUF4232" evidence="3">
    <location>
        <begin position="97"/>
        <end position="235"/>
    </location>
</feature>
<evidence type="ECO:0000259" key="3">
    <source>
        <dbReference type="Pfam" id="PF14016"/>
    </source>
</evidence>
<name>A0A9X2G529_9MICO</name>
<dbReference type="EMBL" id="JAMTCS010000010">
    <property type="protein sequence ID" value="MCP2265865.1"/>
    <property type="molecule type" value="Genomic_DNA"/>
</dbReference>
<accession>A0A9X2G529</accession>
<keyword evidence="2" id="KW-0732">Signal</keyword>
<feature type="region of interest" description="Disordered" evidence="1">
    <location>
        <begin position="28"/>
        <end position="98"/>
    </location>
</feature>
<evidence type="ECO:0000256" key="1">
    <source>
        <dbReference type="SAM" id="MobiDB-lite"/>
    </source>
</evidence>
<reference evidence="4" key="1">
    <citation type="submission" date="2022-06" db="EMBL/GenBank/DDBJ databases">
        <title>Genomic Encyclopedia of Archaeal and Bacterial Type Strains, Phase II (KMG-II): from individual species to whole genera.</title>
        <authorList>
            <person name="Goeker M."/>
        </authorList>
    </citation>
    <scope>NUCLEOTIDE SEQUENCE</scope>
    <source>
        <strain evidence="4">DSM 26652</strain>
    </source>
</reference>
<dbReference type="Pfam" id="PF14016">
    <property type="entry name" value="DUF4232"/>
    <property type="match status" value="1"/>
</dbReference>